<reference evidence="2" key="2">
    <citation type="submission" date="2015-06" db="UniProtKB">
        <authorList>
            <consortium name="EnsemblMetazoa"/>
        </authorList>
    </citation>
    <scope>IDENTIFICATION</scope>
</reference>
<dbReference type="EnsemblMetazoa" id="tetur14g00370.1">
    <property type="protein sequence ID" value="tetur14g00370.1"/>
    <property type="gene ID" value="tetur14g00370"/>
</dbReference>
<feature type="transmembrane region" description="Helical" evidence="1">
    <location>
        <begin position="168"/>
        <end position="189"/>
    </location>
</feature>
<evidence type="ECO:0000313" key="3">
    <source>
        <dbReference type="Proteomes" id="UP000015104"/>
    </source>
</evidence>
<feature type="transmembrane region" description="Helical" evidence="1">
    <location>
        <begin position="123"/>
        <end position="156"/>
    </location>
</feature>
<keyword evidence="1" id="KW-0812">Transmembrane</keyword>
<feature type="transmembrane region" description="Helical" evidence="1">
    <location>
        <begin position="258"/>
        <end position="283"/>
    </location>
</feature>
<accession>T1KKX5</accession>
<sequence length="290" mass="32020">MNSASSTAICKPVNGCHPIETSDQRKVNYDPSGNYSTDTSSIDSGEFVVDTGIPIKSSANHGSKLDKKPLLTKLVDNTTNVSKGSVLSTGRHLLDGSAFSHRSIVNLYSEYKQTNDRTVFHRLSFVSVIVASVLWISCWCGVLFLPLAMIVFGIIYRDDCPSIPELPGLLIFMGAVTTINNIVNVLDHIRNLYINENSQAESNSSGSSRLSTFSFFLNFVTLILVIYLAVIVFKHPSTTDDDKSNHFCSPVIYNFASWIIYLLGLLCLFIFVAIFLGCCYILWKPSRCGS</sequence>
<dbReference type="EMBL" id="CAEY01000201">
    <property type="status" value="NOT_ANNOTATED_CDS"/>
    <property type="molecule type" value="Genomic_DNA"/>
</dbReference>
<reference evidence="3" key="1">
    <citation type="submission" date="2011-08" db="EMBL/GenBank/DDBJ databases">
        <authorList>
            <person name="Rombauts S."/>
        </authorList>
    </citation>
    <scope>NUCLEOTIDE SEQUENCE</scope>
    <source>
        <strain evidence="3">London</strain>
    </source>
</reference>
<name>T1KKX5_TETUR</name>
<protein>
    <submittedName>
        <fullName evidence="2">Uncharacterized protein</fullName>
    </submittedName>
</protein>
<feature type="transmembrane region" description="Helical" evidence="1">
    <location>
        <begin position="210"/>
        <end position="233"/>
    </location>
</feature>
<dbReference type="InterPro" id="IPR040350">
    <property type="entry name" value="TMEM272"/>
</dbReference>
<evidence type="ECO:0000313" key="2">
    <source>
        <dbReference type="EnsemblMetazoa" id="tetur14g00370.1"/>
    </source>
</evidence>
<dbReference type="PANTHER" id="PTHR33444:SF2">
    <property type="entry name" value="MARVEL DOMAIN-CONTAINING PROTEIN"/>
    <property type="match status" value="1"/>
</dbReference>
<keyword evidence="1" id="KW-0472">Membrane</keyword>
<dbReference type="AlphaFoldDB" id="T1KKX5"/>
<dbReference type="HOGENOM" id="CLU_960844_0_0_1"/>
<dbReference type="PANTHER" id="PTHR33444">
    <property type="entry name" value="SI:DKEY-19B23.12-RELATED"/>
    <property type="match status" value="1"/>
</dbReference>
<keyword evidence="3" id="KW-1185">Reference proteome</keyword>
<dbReference type="Proteomes" id="UP000015104">
    <property type="component" value="Unassembled WGS sequence"/>
</dbReference>
<organism evidence="2 3">
    <name type="scientific">Tetranychus urticae</name>
    <name type="common">Two-spotted spider mite</name>
    <dbReference type="NCBI Taxonomy" id="32264"/>
    <lineage>
        <taxon>Eukaryota</taxon>
        <taxon>Metazoa</taxon>
        <taxon>Ecdysozoa</taxon>
        <taxon>Arthropoda</taxon>
        <taxon>Chelicerata</taxon>
        <taxon>Arachnida</taxon>
        <taxon>Acari</taxon>
        <taxon>Acariformes</taxon>
        <taxon>Trombidiformes</taxon>
        <taxon>Prostigmata</taxon>
        <taxon>Eleutherengona</taxon>
        <taxon>Raphignathae</taxon>
        <taxon>Tetranychoidea</taxon>
        <taxon>Tetranychidae</taxon>
        <taxon>Tetranychus</taxon>
    </lineage>
</organism>
<keyword evidence="1" id="KW-1133">Transmembrane helix</keyword>
<evidence type="ECO:0000256" key="1">
    <source>
        <dbReference type="SAM" id="Phobius"/>
    </source>
</evidence>
<proteinExistence type="predicted"/>